<evidence type="ECO:0000313" key="11">
    <source>
        <dbReference type="EMBL" id="VEL07961.1"/>
    </source>
</evidence>
<dbReference type="Proteomes" id="UP000784294">
    <property type="component" value="Unassembled WGS sequence"/>
</dbReference>
<evidence type="ECO:0000256" key="10">
    <source>
        <dbReference type="SAM" id="Coils"/>
    </source>
</evidence>
<keyword evidence="5 10" id="KW-0175">Coiled coil</keyword>
<dbReference type="Pfam" id="PF05914">
    <property type="entry name" value="RIB43A"/>
    <property type="match status" value="1"/>
</dbReference>
<proteinExistence type="inferred from homology"/>
<evidence type="ECO:0000256" key="6">
    <source>
        <dbReference type="ARBA" id="ARBA00023069"/>
    </source>
</evidence>
<keyword evidence="3" id="KW-0963">Cytoplasm</keyword>
<protein>
    <recommendedName>
        <fullName evidence="13">RIB43A-like with coiled-coils protein 2</fullName>
    </recommendedName>
</protein>
<dbReference type="EMBL" id="CAAALY010002847">
    <property type="protein sequence ID" value="VEL07961.1"/>
    <property type="molecule type" value="Genomic_DNA"/>
</dbReference>
<comment type="subcellular location">
    <subcellularLocation>
        <location evidence="1">Cytoplasm</location>
        <location evidence="1">Cytoskeleton</location>
        <location evidence="1">Flagellum axoneme</location>
    </subcellularLocation>
</comment>
<evidence type="ECO:0000256" key="5">
    <source>
        <dbReference type="ARBA" id="ARBA00023054"/>
    </source>
</evidence>
<name>A0A448WBW2_9PLAT</name>
<dbReference type="OrthoDB" id="429119at2759"/>
<feature type="coiled-coil region" evidence="10">
    <location>
        <begin position="33"/>
        <end position="68"/>
    </location>
</feature>
<evidence type="ECO:0000256" key="3">
    <source>
        <dbReference type="ARBA" id="ARBA00022490"/>
    </source>
</evidence>
<keyword evidence="12" id="KW-1185">Reference proteome</keyword>
<keyword evidence="4" id="KW-0282">Flagellum</keyword>
<evidence type="ECO:0000256" key="7">
    <source>
        <dbReference type="ARBA" id="ARBA00023212"/>
    </source>
</evidence>
<evidence type="ECO:0000256" key="4">
    <source>
        <dbReference type="ARBA" id="ARBA00022846"/>
    </source>
</evidence>
<comment type="caution">
    <text evidence="11">The sequence shown here is derived from an EMBL/GenBank/DDBJ whole genome shotgun (WGS) entry which is preliminary data.</text>
</comment>
<accession>A0A448WBW2</accession>
<evidence type="ECO:0008006" key="13">
    <source>
        <dbReference type="Google" id="ProtNLM"/>
    </source>
</evidence>
<dbReference type="InterPro" id="IPR008805">
    <property type="entry name" value="RIB43A"/>
</dbReference>
<sequence>MLPYLYTSVVAFHFLCRISELQRIKDDERVREMSKAEEECRRMRNNATREYNEALAQTQRRKKWLEDRQNEDDNMTEIRNAICSDLLTENPNQAISQFGPNRHIPDRFKGFSAGKLYDIRKDQLKQQEEKRVSDI</sequence>
<evidence type="ECO:0000256" key="1">
    <source>
        <dbReference type="ARBA" id="ARBA00004611"/>
    </source>
</evidence>
<keyword evidence="8" id="KW-0966">Cell projection</keyword>
<organism evidence="11 12">
    <name type="scientific">Protopolystoma xenopodis</name>
    <dbReference type="NCBI Taxonomy" id="117903"/>
    <lineage>
        <taxon>Eukaryota</taxon>
        <taxon>Metazoa</taxon>
        <taxon>Spiralia</taxon>
        <taxon>Lophotrochozoa</taxon>
        <taxon>Platyhelminthes</taxon>
        <taxon>Monogenea</taxon>
        <taxon>Polyopisthocotylea</taxon>
        <taxon>Polystomatidea</taxon>
        <taxon>Polystomatidae</taxon>
        <taxon>Protopolystoma</taxon>
    </lineage>
</organism>
<keyword evidence="7" id="KW-0206">Cytoskeleton</keyword>
<evidence type="ECO:0000313" key="12">
    <source>
        <dbReference type="Proteomes" id="UP000784294"/>
    </source>
</evidence>
<comment type="subunit">
    <text evidence="9">Microtubule inner protein component of sperm flagellar doublet microtubules.</text>
</comment>
<gene>
    <name evidence="11" type="ORF">PXEA_LOCUS1401</name>
</gene>
<evidence type="ECO:0000256" key="8">
    <source>
        <dbReference type="ARBA" id="ARBA00023273"/>
    </source>
</evidence>
<evidence type="ECO:0000256" key="2">
    <source>
        <dbReference type="ARBA" id="ARBA00006875"/>
    </source>
</evidence>
<dbReference type="PANTHER" id="PTHR14517:SF6">
    <property type="entry name" value="RE41410P"/>
    <property type="match status" value="1"/>
</dbReference>
<dbReference type="PANTHER" id="PTHR14517">
    <property type="entry name" value="RIB43A-RELATED"/>
    <property type="match status" value="1"/>
</dbReference>
<evidence type="ECO:0000256" key="9">
    <source>
        <dbReference type="ARBA" id="ARBA00046435"/>
    </source>
</evidence>
<keyword evidence="6" id="KW-0969">Cilium</keyword>
<comment type="similarity">
    <text evidence="2">Belongs to the RIB43A family.</text>
</comment>
<reference evidence="11" key="1">
    <citation type="submission" date="2018-11" db="EMBL/GenBank/DDBJ databases">
        <authorList>
            <consortium name="Pathogen Informatics"/>
        </authorList>
    </citation>
    <scope>NUCLEOTIDE SEQUENCE</scope>
</reference>
<dbReference type="AlphaFoldDB" id="A0A448WBW2"/>